<dbReference type="PROSITE" id="PS51000">
    <property type="entry name" value="HTH_DEOR_2"/>
    <property type="match status" value="1"/>
</dbReference>
<dbReference type="PANTHER" id="PTHR30363:SF44">
    <property type="entry name" value="AGA OPERON TRANSCRIPTIONAL REPRESSOR-RELATED"/>
    <property type="match status" value="1"/>
</dbReference>
<accession>A0A931FIR8</accession>
<dbReference type="SUPFAM" id="SSF46785">
    <property type="entry name" value="Winged helix' DNA-binding domain"/>
    <property type="match status" value="1"/>
</dbReference>
<evidence type="ECO:0000259" key="4">
    <source>
        <dbReference type="PROSITE" id="PS51000"/>
    </source>
</evidence>
<comment type="caution">
    <text evidence="5">The sequence shown here is derived from an EMBL/GenBank/DDBJ whole genome shotgun (WGS) entry which is preliminary data.</text>
</comment>
<keyword evidence="3" id="KW-0804">Transcription</keyword>
<dbReference type="InterPro" id="IPR036388">
    <property type="entry name" value="WH-like_DNA-bd_sf"/>
</dbReference>
<gene>
    <name evidence="5" type="ORF">I2501_37070</name>
</gene>
<name>A0A931FIR8_9ACTN</name>
<dbReference type="SMART" id="SM01134">
    <property type="entry name" value="DeoRC"/>
    <property type="match status" value="1"/>
</dbReference>
<dbReference type="GO" id="GO:0003677">
    <property type="term" value="F:DNA binding"/>
    <property type="evidence" value="ECO:0007669"/>
    <property type="project" value="UniProtKB-KW"/>
</dbReference>
<evidence type="ECO:0000256" key="1">
    <source>
        <dbReference type="ARBA" id="ARBA00023015"/>
    </source>
</evidence>
<dbReference type="EMBL" id="JADPRT010000024">
    <property type="protein sequence ID" value="MBF9073640.1"/>
    <property type="molecule type" value="Genomic_DNA"/>
</dbReference>
<dbReference type="Pfam" id="PF08220">
    <property type="entry name" value="HTH_DeoR"/>
    <property type="match status" value="1"/>
</dbReference>
<evidence type="ECO:0000256" key="3">
    <source>
        <dbReference type="ARBA" id="ARBA00023163"/>
    </source>
</evidence>
<dbReference type="SMART" id="SM00420">
    <property type="entry name" value="HTH_DEOR"/>
    <property type="match status" value="1"/>
</dbReference>
<dbReference type="AlphaFoldDB" id="A0A931FIR8"/>
<dbReference type="Gene3D" id="1.10.10.10">
    <property type="entry name" value="Winged helix-like DNA-binding domain superfamily/Winged helix DNA-binding domain"/>
    <property type="match status" value="1"/>
</dbReference>
<dbReference type="InterPro" id="IPR014036">
    <property type="entry name" value="DeoR-like_C"/>
</dbReference>
<keyword evidence="6" id="KW-1185">Reference proteome</keyword>
<dbReference type="Proteomes" id="UP000657385">
    <property type="component" value="Unassembled WGS sequence"/>
</dbReference>
<sequence length="264" mass="27807">MLKADRFARILDHVARAGSADVHELAELLDVSGATIRRDLQALDEQGLLRRTHGGAVTGSVNLELPLRHRAGARQDEKHRIALAAAELVPDGAVVGLAGGSTVTELARLLAERSRVAEGSKSGEGSRLTVVTNAVNIAADLIVRPEIRLVVIGGQARTASYELVGPAADEHLARYRLDIAFIGVDGLSADAGCTTHDEMEAHTDRAFLQVASQGVVLADASKLGKATFASICPLREIDAVVTDATPPEPERSALAEARVRVITA</sequence>
<keyword evidence="1" id="KW-0805">Transcription regulation</keyword>
<organism evidence="5 6">
    <name type="scientific">Streptacidiphilus fuscans</name>
    <dbReference type="NCBI Taxonomy" id="2789292"/>
    <lineage>
        <taxon>Bacteria</taxon>
        <taxon>Bacillati</taxon>
        <taxon>Actinomycetota</taxon>
        <taxon>Actinomycetes</taxon>
        <taxon>Kitasatosporales</taxon>
        <taxon>Streptomycetaceae</taxon>
        <taxon>Streptacidiphilus</taxon>
    </lineage>
</organism>
<dbReference type="Gene3D" id="3.40.50.1360">
    <property type="match status" value="1"/>
</dbReference>
<evidence type="ECO:0000313" key="5">
    <source>
        <dbReference type="EMBL" id="MBF9073640.1"/>
    </source>
</evidence>
<protein>
    <submittedName>
        <fullName evidence="5">DeoR/GlpR transcriptional regulator</fullName>
    </submittedName>
</protein>
<dbReference type="InterPro" id="IPR001034">
    <property type="entry name" value="DeoR_HTH"/>
</dbReference>
<dbReference type="PRINTS" id="PR00037">
    <property type="entry name" value="HTHLACR"/>
</dbReference>
<evidence type="ECO:0000313" key="6">
    <source>
        <dbReference type="Proteomes" id="UP000657385"/>
    </source>
</evidence>
<dbReference type="InterPro" id="IPR036390">
    <property type="entry name" value="WH_DNA-bd_sf"/>
</dbReference>
<dbReference type="RefSeq" id="WP_196198476.1">
    <property type="nucleotide sequence ID" value="NZ_JADPRT010000024.1"/>
</dbReference>
<dbReference type="GO" id="GO:0003700">
    <property type="term" value="F:DNA-binding transcription factor activity"/>
    <property type="evidence" value="ECO:0007669"/>
    <property type="project" value="InterPro"/>
</dbReference>
<proteinExistence type="predicted"/>
<evidence type="ECO:0000256" key="2">
    <source>
        <dbReference type="ARBA" id="ARBA00023125"/>
    </source>
</evidence>
<dbReference type="SUPFAM" id="SSF100950">
    <property type="entry name" value="NagB/RpiA/CoA transferase-like"/>
    <property type="match status" value="1"/>
</dbReference>
<dbReference type="InterPro" id="IPR037171">
    <property type="entry name" value="NagB/RpiA_transferase-like"/>
</dbReference>
<dbReference type="PANTHER" id="PTHR30363">
    <property type="entry name" value="HTH-TYPE TRANSCRIPTIONAL REGULATOR SRLR-RELATED"/>
    <property type="match status" value="1"/>
</dbReference>
<dbReference type="InterPro" id="IPR050313">
    <property type="entry name" value="Carb_Metab_HTH_regulators"/>
</dbReference>
<reference evidence="5" key="1">
    <citation type="submission" date="2020-11" db="EMBL/GenBank/DDBJ databases">
        <title>Isolation and identification of active actinomycetes.</title>
        <authorList>
            <person name="Yu B."/>
        </authorList>
    </citation>
    <scope>NUCLEOTIDE SEQUENCE</scope>
    <source>
        <strain evidence="5">NEAU-YB345</strain>
    </source>
</reference>
<keyword evidence="2" id="KW-0238">DNA-binding</keyword>
<dbReference type="PROSITE" id="PS00894">
    <property type="entry name" value="HTH_DEOR_1"/>
    <property type="match status" value="1"/>
</dbReference>
<dbReference type="InterPro" id="IPR018356">
    <property type="entry name" value="Tscrpt_reg_HTH_DeoR_CS"/>
</dbReference>
<feature type="domain" description="HTH deoR-type" evidence="4">
    <location>
        <begin position="3"/>
        <end position="58"/>
    </location>
</feature>
<dbReference type="Pfam" id="PF00455">
    <property type="entry name" value="DeoRC"/>
    <property type="match status" value="1"/>
</dbReference>